<dbReference type="Proteomes" id="UP000065807">
    <property type="component" value="Chromosome"/>
</dbReference>
<evidence type="ECO:0000313" key="14">
    <source>
        <dbReference type="Proteomes" id="UP000065807"/>
    </source>
</evidence>
<evidence type="ECO:0000256" key="9">
    <source>
        <dbReference type="ARBA" id="ARBA00022801"/>
    </source>
</evidence>
<keyword evidence="6 11" id="KW-0540">Nuclease</keyword>
<evidence type="ECO:0000256" key="2">
    <source>
        <dbReference type="ARBA" id="ARBA00004065"/>
    </source>
</evidence>
<dbReference type="PANTHER" id="PTHR10642:SF26">
    <property type="entry name" value="RIBONUCLEASE H1"/>
    <property type="match status" value="1"/>
</dbReference>
<dbReference type="KEGG" id="lpil:LIP_1164"/>
<dbReference type="NCBIfam" id="NF001236">
    <property type="entry name" value="PRK00203.1"/>
    <property type="match status" value="1"/>
</dbReference>
<dbReference type="PROSITE" id="PS50879">
    <property type="entry name" value="RNASE_H_1"/>
    <property type="match status" value="1"/>
</dbReference>
<accession>A0A0K2SIR4</accession>
<keyword evidence="8 11" id="KW-0255">Endonuclease</keyword>
<comment type="subunit">
    <text evidence="4 11">Monomer.</text>
</comment>
<dbReference type="FunFam" id="3.30.420.10:FF:000089">
    <property type="entry name" value="Ribonuclease H"/>
    <property type="match status" value="1"/>
</dbReference>
<name>A0A0K2SIR4_LIMPI</name>
<comment type="subcellular location">
    <subcellularLocation>
        <location evidence="11">Cytoplasm</location>
    </subcellularLocation>
</comment>
<comment type="catalytic activity">
    <reaction evidence="1 11">
        <text>Endonucleolytic cleavage to 5'-phosphomonoester.</text>
        <dbReference type="EC" id="3.1.26.4"/>
    </reaction>
</comment>
<keyword evidence="9 11" id="KW-0378">Hydrolase</keyword>
<evidence type="ECO:0000256" key="7">
    <source>
        <dbReference type="ARBA" id="ARBA00022723"/>
    </source>
</evidence>
<feature type="binding site" evidence="11">
    <location>
        <position position="67"/>
    </location>
    <ligand>
        <name>Mg(2+)</name>
        <dbReference type="ChEBI" id="CHEBI:18420"/>
        <label>1</label>
    </ligand>
</feature>
<dbReference type="Gene3D" id="3.30.420.10">
    <property type="entry name" value="Ribonuclease H-like superfamily/Ribonuclease H"/>
    <property type="match status" value="1"/>
</dbReference>
<dbReference type="GO" id="GO:0004523">
    <property type="term" value="F:RNA-DNA hybrid ribonuclease activity"/>
    <property type="evidence" value="ECO:0007669"/>
    <property type="project" value="UniProtKB-UniRule"/>
</dbReference>
<reference evidence="14" key="2">
    <citation type="journal article" date="2016" name="Int. J. Syst. Evol. Microbiol.">
        <title>Complete genome sequence and cell structure of Limnochorda pilosa, a Gram-negative spore-former within the phylum Firmicutes.</title>
        <authorList>
            <person name="Watanabe M."/>
            <person name="Kojima H."/>
            <person name="Fukui M."/>
        </authorList>
    </citation>
    <scope>NUCLEOTIDE SEQUENCE [LARGE SCALE GENOMIC DNA]</scope>
    <source>
        <strain evidence="14">HC45</strain>
    </source>
</reference>
<feature type="binding site" evidence="11">
    <location>
        <position position="7"/>
    </location>
    <ligand>
        <name>Mg(2+)</name>
        <dbReference type="ChEBI" id="CHEBI:18420"/>
        <label>1</label>
    </ligand>
</feature>
<sequence>MVRIYTDGACSGNPGPGGWAAVLLYGQKVKELSGFEAETTNQRMELRAAVEALSALTRPCRVDLYSDSAYLVNAFRQGWVERWLANGWRTARKEPVENQDLWHRLVELTGRHRVQWLKVRGHAQVPWNERCDQLARQAIRTGVRGAPEGE</sequence>
<dbReference type="SUPFAM" id="SSF53098">
    <property type="entry name" value="Ribonuclease H-like"/>
    <property type="match status" value="1"/>
</dbReference>
<gene>
    <name evidence="11" type="primary">rnhA</name>
    <name evidence="13" type="ORF">LIP_1164</name>
</gene>
<dbReference type="STRING" id="1555112.LIP_1164"/>
<evidence type="ECO:0000256" key="5">
    <source>
        <dbReference type="ARBA" id="ARBA00012180"/>
    </source>
</evidence>
<dbReference type="InterPro" id="IPR050092">
    <property type="entry name" value="RNase_H"/>
</dbReference>
<dbReference type="Pfam" id="PF00075">
    <property type="entry name" value="RNase_H"/>
    <property type="match status" value="1"/>
</dbReference>
<dbReference type="InterPro" id="IPR002156">
    <property type="entry name" value="RNaseH_domain"/>
</dbReference>
<protein>
    <recommendedName>
        <fullName evidence="5 11">Ribonuclease H</fullName>
        <shortName evidence="11">RNase H</shortName>
        <ecNumber evidence="5 11">3.1.26.4</ecNumber>
    </recommendedName>
</protein>
<dbReference type="InterPro" id="IPR022892">
    <property type="entry name" value="RNaseHI"/>
</dbReference>
<comment type="function">
    <text evidence="2 11">Endonuclease that specifically degrades the RNA of RNA-DNA hybrids.</text>
</comment>
<keyword evidence="14" id="KW-1185">Reference proteome</keyword>
<dbReference type="GO" id="GO:0043137">
    <property type="term" value="P:DNA replication, removal of RNA primer"/>
    <property type="evidence" value="ECO:0007669"/>
    <property type="project" value="TreeGrafter"/>
</dbReference>
<keyword evidence="10 11" id="KW-0460">Magnesium</keyword>
<evidence type="ECO:0000259" key="12">
    <source>
        <dbReference type="PROSITE" id="PS50879"/>
    </source>
</evidence>
<dbReference type="PANTHER" id="PTHR10642">
    <property type="entry name" value="RIBONUCLEASE H1"/>
    <property type="match status" value="1"/>
</dbReference>
<dbReference type="HAMAP" id="MF_00042">
    <property type="entry name" value="RNase_H"/>
    <property type="match status" value="1"/>
</dbReference>
<evidence type="ECO:0000256" key="4">
    <source>
        <dbReference type="ARBA" id="ARBA00011245"/>
    </source>
</evidence>
<dbReference type="GO" id="GO:0003676">
    <property type="term" value="F:nucleic acid binding"/>
    <property type="evidence" value="ECO:0007669"/>
    <property type="project" value="InterPro"/>
</dbReference>
<dbReference type="GO" id="GO:0000287">
    <property type="term" value="F:magnesium ion binding"/>
    <property type="evidence" value="ECO:0007669"/>
    <property type="project" value="UniProtKB-UniRule"/>
</dbReference>
<dbReference type="PATRIC" id="fig|1555112.3.peg.1212"/>
<dbReference type="EC" id="3.1.26.4" evidence="5 11"/>
<feature type="binding site" evidence="11">
    <location>
        <position position="7"/>
    </location>
    <ligand>
        <name>Mg(2+)</name>
        <dbReference type="ChEBI" id="CHEBI:18420"/>
        <label>2</label>
    </ligand>
</feature>
<dbReference type="AlphaFoldDB" id="A0A0K2SIR4"/>
<feature type="domain" description="RNase H type-1" evidence="12">
    <location>
        <begin position="1"/>
        <end position="140"/>
    </location>
</feature>
<proteinExistence type="inferred from homology"/>
<evidence type="ECO:0000256" key="3">
    <source>
        <dbReference type="ARBA" id="ARBA00005300"/>
    </source>
</evidence>
<organism evidence="13 14">
    <name type="scientific">Limnochorda pilosa</name>
    <dbReference type="NCBI Taxonomy" id="1555112"/>
    <lineage>
        <taxon>Bacteria</taxon>
        <taxon>Bacillati</taxon>
        <taxon>Bacillota</taxon>
        <taxon>Limnochordia</taxon>
        <taxon>Limnochordales</taxon>
        <taxon>Limnochordaceae</taxon>
        <taxon>Limnochorda</taxon>
    </lineage>
</organism>
<evidence type="ECO:0000313" key="13">
    <source>
        <dbReference type="EMBL" id="BAS27021.1"/>
    </source>
</evidence>
<keyword evidence="7 11" id="KW-0479">Metal-binding</keyword>
<dbReference type="GO" id="GO:0005737">
    <property type="term" value="C:cytoplasm"/>
    <property type="evidence" value="ECO:0007669"/>
    <property type="project" value="UniProtKB-SubCell"/>
</dbReference>
<evidence type="ECO:0000256" key="10">
    <source>
        <dbReference type="ARBA" id="ARBA00022842"/>
    </source>
</evidence>
<dbReference type="InterPro" id="IPR012337">
    <property type="entry name" value="RNaseH-like_sf"/>
</dbReference>
<comment type="similarity">
    <text evidence="3 11">Belongs to the RNase H family.</text>
</comment>
<dbReference type="InterPro" id="IPR036397">
    <property type="entry name" value="RNaseH_sf"/>
</dbReference>
<reference evidence="14" key="1">
    <citation type="submission" date="2015-07" db="EMBL/GenBank/DDBJ databases">
        <title>Complete genome sequence and phylogenetic analysis of Limnochorda pilosa.</title>
        <authorList>
            <person name="Watanabe M."/>
            <person name="Kojima H."/>
            <person name="Fukui M."/>
        </authorList>
    </citation>
    <scope>NUCLEOTIDE SEQUENCE [LARGE SCALE GENOMIC DNA]</scope>
    <source>
        <strain evidence="14">HC45</strain>
    </source>
</reference>
<dbReference type="CDD" id="cd09278">
    <property type="entry name" value="RNase_HI_prokaryote_like"/>
    <property type="match status" value="1"/>
</dbReference>
<evidence type="ECO:0000256" key="6">
    <source>
        <dbReference type="ARBA" id="ARBA00022722"/>
    </source>
</evidence>
<evidence type="ECO:0000256" key="1">
    <source>
        <dbReference type="ARBA" id="ARBA00000077"/>
    </source>
</evidence>
<comment type="cofactor">
    <cofactor evidence="11">
        <name>Mg(2+)</name>
        <dbReference type="ChEBI" id="CHEBI:18420"/>
    </cofactor>
    <text evidence="11">Binds 1 Mg(2+) ion per subunit. May bind a second metal ion at a regulatory site, or after substrate binding.</text>
</comment>
<feature type="binding site" evidence="11">
    <location>
        <position position="132"/>
    </location>
    <ligand>
        <name>Mg(2+)</name>
        <dbReference type="ChEBI" id="CHEBI:18420"/>
        <label>2</label>
    </ligand>
</feature>
<dbReference type="EMBL" id="AP014924">
    <property type="protein sequence ID" value="BAS27021.1"/>
    <property type="molecule type" value="Genomic_DNA"/>
</dbReference>
<evidence type="ECO:0000256" key="11">
    <source>
        <dbReference type="HAMAP-Rule" id="MF_00042"/>
    </source>
</evidence>
<keyword evidence="11" id="KW-0963">Cytoplasm</keyword>
<evidence type="ECO:0000256" key="8">
    <source>
        <dbReference type="ARBA" id="ARBA00022759"/>
    </source>
</evidence>
<feature type="binding site" evidence="11">
    <location>
        <position position="45"/>
    </location>
    <ligand>
        <name>Mg(2+)</name>
        <dbReference type="ChEBI" id="CHEBI:18420"/>
        <label>1</label>
    </ligand>
</feature>